<keyword evidence="8" id="KW-0067">ATP-binding</keyword>
<dbReference type="Gene3D" id="3.30.450.40">
    <property type="match status" value="1"/>
</dbReference>
<dbReference type="Pfam" id="PF08447">
    <property type="entry name" value="PAS_3"/>
    <property type="match status" value="1"/>
</dbReference>
<keyword evidence="4" id="KW-0597">Phosphoprotein</keyword>
<evidence type="ECO:0000313" key="15">
    <source>
        <dbReference type="EMBL" id="TQD27553.1"/>
    </source>
</evidence>
<dbReference type="InterPro" id="IPR005467">
    <property type="entry name" value="His_kinase_dom"/>
</dbReference>
<dbReference type="SMART" id="SM00388">
    <property type="entry name" value="HisKA"/>
    <property type="match status" value="1"/>
</dbReference>
<feature type="domain" description="PAS" evidence="13">
    <location>
        <begin position="685"/>
        <end position="743"/>
    </location>
</feature>
<dbReference type="InterPro" id="IPR003594">
    <property type="entry name" value="HATPase_dom"/>
</dbReference>
<keyword evidence="9" id="KW-0902">Two-component regulatory system</keyword>
<feature type="domain" description="PAC" evidence="14">
    <location>
        <begin position="1017"/>
        <end position="1073"/>
    </location>
</feature>
<evidence type="ECO:0000256" key="9">
    <source>
        <dbReference type="ARBA" id="ARBA00023012"/>
    </source>
</evidence>
<feature type="domain" description="Histidine kinase" evidence="12">
    <location>
        <begin position="1091"/>
        <end position="1310"/>
    </location>
</feature>
<evidence type="ECO:0000259" key="12">
    <source>
        <dbReference type="PROSITE" id="PS50109"/>
    </source>
</evidence>
<dbReference type="InterPro" id="IPR001610">
    <property type="entry name" value="PAC"/>
</dbReference>
<dbReference type="FunFam" id="1.10.287.130:FF:000038">
    <property type="entry name" value="Sensory transduction histidine kinase"/>
    <property type="match status" value="1"/>
</dbReference>
<evidence type="ECO:0000256" key="10">
    <source>
        <dbReference type="ARBA" id="ARBA00023136"/>
    </source>
</evidence>
<evidence type="ECO:0000313" key="16">
    <source>
        <dbReference type="Proteomes" id="UP000319335"/>
    </source>
</evidence>
<dbReference type="PROSITE" id="PS50113">
    <property type="entry name" value="PAC"/>
    <property type="match status" value="4"/>
</dbReference>
<dbReference type="GO" id="GO:0005524">
    <property type="term" value="F:ATP binding"/>
    <property type="evidence" value="ECO:0007669"/>
    <property type="project" value="UniProtKB-KW"/>
</dbReference>
<evidence type="ECO:0000256" key="2">
    <source>
        <dbReference type="ARBA" id="ARBA00004370"/>
    </source>
</evidence>
<dbReference type="Pfam" id="PF13426">
    <property type="entry name" value="PAS_9"/>
    <property type="match status" value="4"/>
</dbReference>
<dbReference type="SUPFAM" id="SSF55785">
    <property type="entry name" value="PYP-like sensor domain (PAS domain)"/>
    <property type="match status" value="7"/>
</dbReference>
<dbReference type="PANTHER" id="PTHR43304">
    <property type="entry name" value="PHYTOCHROME-LIKE PROTEIN CPH1"/>
    <property type="match status" value="1"/>
</dbReference>
<dbReference type="NCBIfam" id="TIGR00229">
    <property type="entry name" value="sensory_box"/>
    <property type="match status" value="6"/>
</dbReference>
<dbReference type="SMART" id="SM00086">
    <property type="entry name" value="PAC"/>
    <property type="match status" value="5"/>
</dbReference>
<dbReference type="InterPro" id="IPR052162">
    <property type="entry name" value="Sensor_kinase/Photoreceptor"/>
</dbReference>
<dbReference type="InterPro" id="IPR029016">
    <property type="entry name" value="GAF-like_dom_sf"/>
</dbReference>
<dbReference type="RefSeq" id="WP_154808682.1">
    <property type="nucleotide sequence ID" value="NZ_VIAQ01000008.1"/>
</dbReference>
<dbReference type="PRINTS" id="PR00344">
    <property type="entry name" value="BCTRLSENSOR"/>
</dbReference>
<keyword evidence="7" id="KW-0418">Kinase</keyword>
<evidence type="ECO:0000256" key="3">
    <source>
        <dbReference type="ARBA" id="ARBA00012438"/>
    </source>
</evidence>
<dbReference type="InterPro" id="IPR000014">
    <property type="entry name" value="PAS"/>
</dbReference>
<dbReference type="CDD" id="cd00082">
    <property type="entry name" value="HisKA"/>
    <property type="match status" value="1"/>
</dbReference>
<dbReference type="InterPro" id="IPR000700">
    <property type="entry name" value="PAS-assoc_C"/>
</dbReference>
<keyword evidence="16" id="KW-1185">Reference proteome</keyword>
<dbReference type="Gene3D" id="3.30.450.20">
    <property type="entry name" value="PAS domain"/>
    <property type="match status" value="7"/>
</dbReference>
<dbReference type="CDD" id="cd16922">
    <property type="entry name" value="HATPase_EvgS-ArcB-TorS-like"/>
    <property type="match status" value="1"/>
</dbReference>
<proteinExistence type="predicted"/>
<dbReference type="PROSITE" id="PS50109">
    <property type="entry name" value="HIS_KIN"/>
    <property type="match status" value="1"/>
</dbReference>
<dbReference type="InterPro" id="IPR013656">
    <property type="entry name" value="PAS_4"/>
</dbReference>
<dbReference type="SUPFAM" id="SSF47384">
    <property type="entry name" value="Homodimeric domain of signal transducing histidine kinase"/>
    <property type="match status" value="1"/>
</dbReference>
<evidence type="ECO:0000256" key="11">
    <source>
        <dbReference type="SAM" id="Coils"/>
    </source>
</evidence>
<reference evidence="15 16" key="1">
    <citation type="submission" date="2019-06" db="EMBL/GenBank/DDBJ databases">
        <title>Draft genome sequence of Methanolobus vulcani B1d.</title>
        <authorList>
            <person name="Creighbaum A.J."/>
            <person name="Ticak T."/>
            <person name="Hariraju D."/>
            <person name="Arivett B.A."/>
            <person name="Ferguson D.J.Jr."/>
        </authorList>
    </citation>
    <scope>NUCLEOTIDE SEQUENCE [LARGE SCALE GENOMIC DNA]</scope>
    <source>
        <strain evidence="15 16">B1d</strain>
    </source>
</reference>
<evidence type="ECO:0000256" key="4">
    <source>
        <dbReference type="ARBA" id="ARBA00022553"/>
    </source>
</evidence>
<dbReference type="Pfam" id="PF08448">
    <property type="entry name" value="PAS_4"/>
    <property type="match status" value="2"/>
</dbReference>
<dbReference type="SMART" id="SM00065">
    <property type="entry name" value="GAF"/>
    <property type="match status" value="1"/>
</dbReference>
<feature type="domain" description="PAS" evidence="13">
    <location>
        <begin position="14"/>
        <end position="87"/>
    </location>
</feature>
<dbReference type="EMBL" id="VIAQ01000008">
    <property type="protein sequence ID" value="TQD27553.1"/>
    <property type="molecule type" value="Genomic_DNA"/>
</dbReference>
<dbReference type="InterPro" id="IPR004358">
    <property type="entry name" value="Sig_transdc_His_kin-like_C"/>
</dbReference>
<dbReference type="Pfam" id="PF02518">
    <property type="entry name" value="HATPase_c"/>
    <property type="match status" value="1"/>
</dbReference>
<dbReference type="InterPro" id="IPR036890">
    <property type="entry name" value="HATPase_C_sf"/>
</dbReference>
<keyword evidence="11" id="KW-0175">Coiled coil</keyword>
<dbReference type="SMART" id="SM00091">
    <property type="entry name" value="PAS"/>
    <property type="match status" value="6"/>
</dbReference>
<organism evidence="15 16">
    <name type="scientific">Methanolobus vulcani</name>
    <dbReference type="NCBI Taxonomy" id="38026"/>
    <lineage>
        <taxon>Archaea</taxon>
        <taxon>Methanobacteriati</taxon>
        <taxon>Methanobacteriota</taxon>
        <taxon>Stenosarchaea group</taxon>
        <taxon>Methanomicrobia</taxon>
        <taxon>Methanosarcinales</taxon>
        <taxon>Methanosarcinaceae</taxon>
        <taxon>Methanolobus</taxon>
    </lineage>
</organism>
<dbReference type="SUPFAM" id="SSF55781">
    <property type="entry name" value="GAF domain-like"/>
    <property type="match status" value="1"/>
</dbReference>
<dbReference type="EC" id="2.7.13.3" evidence="3"/>
<feature type="domain" description="PAC" evidence="14">
    <location>
        <begin position="762"/>
        <end position="815"/>
    </location>
</feature>
<dbReference type="CDD" id="cd00130">
    <property type="entry name" value="PAS"/>
    <property type="match status" value="5"/>
</dbReference>
<gene>
    <name evidence="15" type="ORF">FKV42_02505</name>
</gene>
<feature type="domain" description="PAS" evidence="13">
    <location>
        <begin position="816"/>
        <end position="859"/>
    </location>
</feature>
<evidence type="ECO:0000256" key="5">
    <source>
        <dbReference type="ARBA" id="ARBA00022679"/>
    </source>
</evidence>
<dbReference type="SMART" id="SM00387">
    <property type="entry name" value="HATPase_c"/>
    <property type="match status" value="1"/>
</dbReference>
<dbReference type="GO" id="GO:0000155">
    <property type="term" value="F:phosphorelay sensor kinase activity"/>
    <property type="evidence" value="ECO:0007669"/>
    <property type="project" value="InterPro"/>
</dbReference>
<dbReference type="InterPro" id="IPR003018">
    <property type="entry name" value="GAF"/>
</dbReference>
<dbReference type="Gene3D" id="1.10.287.130">
    <property type="match status" value="1"/>
</dbReference>
<evidence type="ECO:0000256" key="6">
    <source>
        <dbReference type="ARBA" id="ARBA00022741"/>
    </source>
</evidence>
<comment type="caution">
    <text evidence="15">The sequence shown here is derived from an EMBL/GenBank/DDBJ whole genome shotgun (WGS) entry which is preliminary data.</text>
</comment>
<feature type="domain" description="PAC" evidence="14">
    <location>
        <begin position="630"/>
        <end position="684"/>
    </location>
</feature>
<comment type="subcellular location">
    <subcellularLocation>
        <location evidence="2">Membrane</location>
    </subcellularLocation>
</comment>
<dbReference type="PANTHER" id="PTHR43304:SF1">
    <property type="entry name" value="PAC DOMAIN-CONTAINING PROTEIN"/>
    <property type="match status" value="1"/>
</dbReference>
<evidence type="ECO:0000256" key="1">
    <source>
        <dbReference type="ARBA" id="ARBA00000085"/>
    </source>
</evidence>
<evidence type="ECO:0000256" key="8">
    <source>
        <dbReference type="ARBA" id="ARBA00022840"/>
    </source>
</evidence>
<dbReference type="Gene3D" id="3.30.565.10">
    <property type="entry name" value="Histidine kinase-like ATPase, C-terminal domain"/>
    <property type="match status" value="1"/>
</dbReference>
<feature type="coiled-coil region" evidence="11">
    <location>
        <begin position="928"/>
        <end position="955"/>
    </location>
</feature>
<keyword evidence="5" id="KW-0808">Transferase</keyword>
<dbReference type="Proteomes" id="UP000319335">
    <property type="component" value="Unassembled WGS sequence"/>
</dbReference>
<dbReference type="PROSITE" id="PS50112">
    <property type="entry name" value="PAS"/>
    <property type="match status" value="4"/>
</dbReference>
<dbReference type="GO" id="GO:0016020">
    <property type="term" value="C:membrane"/>
    <property type="evidence" value="ECO:0007669"/>
    <property type="project" value="UniProtKB-SubCell"/>
</dbReference>
<name>A0A7Z8KQ24_9EURY</name>
<evidence type="ECO:0000256" key="7">
    <source>
        <dbReference type="ARBA" id="ARBA00022777"/>
    </source>
</evidence>
<keyword evidence="10" id="KW-0472">Membrane</keyword>
<dbReference type="InterPro" id="IPR013655">
    <property type="entry name" value="PAS_fold_3"/>
</dbReference>
<dbReference type="SUPFAM" id="SSF55874">
    <property type="entry name" value="ATPase domain of HSP90 chaperone/DNA topoisomerase II/histidine kinase"/>
    <property type="match status" value="1"/>
</dbReference>
<dbReference type="FunFam" id="3.30.565.10:FF:000037">
    <property type="entry name" value="Hybrid sensor histidine kinase/response regulator"/>
    <property type="match status" value="1"/>
</dbReference>
<dbReference type="InterPro" id="IPR035965">
    <property type="entry name" value="PAS-like_dom_sf"/>
</dbReference>
<dbReference type="InterPro" id="IPR036097">
    <property type="entry name" value="HisK_dim/P_sf"/>
</dbReference>
<dbReference type="InterPro" id="IPR003661">
    <property type="entry name" value="HisK_dim/P_dom"/>
</dbReference>
<comment type="catalytic activity">
    <reaction evidence="1">
        <text>ATP + protein L-histidine = ADP + protein N-phospho-L-histidine.</text>
        <dbReference type="EC" id="2.7.13.3"/>
    </reaction>
</comment>
<dbReference type="Pfam" id="PF13185">
    <property type="entry name" value="GAF_2"/>
    <property type="match status" value="1"/>
</dbReference>
<evidence type="ECO:0000259" key="14">
    <source>
        <dbReference type="PROSITE" id="PS50113"/>
    </source>
</evidence>
<sequence length="1314" mass="151150">MKDKTNSEDFIFNTKTVGTQLFNNDYAVMLLVDPENLHIIDANNAASTYYGWSSEELLQKKMSQIDILSEEELKAEISKAKKGLKNHFTFRHQLRNHEIHDVEICAIPINTDEKTLLCFIVQDVTKTKQLEEELNFEEARLRSIHEILVSKHDSIQDFLDFTLNEAIKLTNSKIGYIYYYNEKREQFILNTWSQDVMKKCEITEPQTIYDLKETGIWGEAVRQRKTIIINDFHAPNPLKKGYPQGHVKLHKFMTVPIFKNNKIVAVIGVANKESNYNDSDSLQLTLLMDSVWNIIGKIGAENALKESEMKFRGLFENDISGVGIHKMVFNDNGDPIDYIFLDANEAFGKHTGLKVTDIIEKRVTEVLPGIEETSLIETYGNVVLTGKPVIFETYSPQLNKHYSVSAHKVDNDSFAAVFQDITERKQAENAIIEREEQYRTLFTEAPISIIIHDRISGEIIDANPKTCEMYGFSSLEELKTNDFWIEPPYSFDDALRWIHKAADEGTQEFEWFNRKVTGEPFWEHVRLSPVTINGVERVMATTIDITERKNAEIALKNSEGQLRTLIDSIPDLVWLKDVNGVYLSCNYKFERFFGAKEEEIFGKTDYDFVDKELADFFRQKDIEALEAGRPSVNEELITYADDGHEENLETIKSPMYDSSGKLIGVLGVGRDISERKKAEKDISEERKRLSNIIEGTNVGTWEWNIQTGETLFNDRWAEIIGYTLDELTSLDIQTWRKLVHPLDMKRADILLNKHFAGVLEYYEHEARIRHKNGDWIWVHDRGKVIEWDEDNNPLLMYGTHSDITEKKRAEKKIEEERTRRNIFVEQSNDGIVVVNDKGEVVEANQKYANMLGYSMDEVLQLHVWDWEYISSPEEILEIINDIDESGFTFETCHRRKNGALIDVEVSSNGAIIDGQKLAFCVCRDITDRKRAEEMLRQAQQKYRQAYKLLQEVIESPRDVVIFALDKNYHYITFNENHQHIMEHIWGARIEIGSCMLDYIKHPEDVEKAKANFDRVLAGEAFTTVEDYGDSLAERKWYENVYSPLEDDEGNIIGLTLFITDITERKQAEMALLQAKALAEESNKIKSEFIANMSHELRTPLNSVIGFSQVLNDKIFGELNDKQTEYVGNIVKSGNHLLELINDILDISKIESGSMDYDPETIDLYLEIYEVISLMAPLFKEKEHDFEVNIEYEKLEINADKLKIKQIIFNLLSNAIKFTPEKGKVQLKSKILDGNVQISICDNGIGIPPDKQKVIFDPFKQVSSFINRSHGGTGLGLAIVKHYIEMHSGEIHVESNVGEGSTFTITIPINQINDL</sequence>
<accession>A0A7Z8KQ24</accession>
<dbReference type="OrthoDB" id="342253at2157"/>
<protein>
    <recommendedName>
        <fullName evidence="3">histidine kinase</fullName>
        <ecNumber evidence="3">2.7.13.3</ecNumber>
    </recommendedName>
</protein>
<dbReference type="Pfam" id="PF00512">
    <property type="entry name" value="HisKA"/>
    <property type="match status" value="1"/>
</dbReference>
<keyword evidence="6" id="KW-0547">Nucleotide-binding</keyword>
<feature type="domain" description="PAS" evidence="13">
    <location>
        <begin position="558"/>
        <end position="628"/>
    </location>
</feature>
<evidence type="ECO:0000259" key="13">
    <source>
        <dbReference type="PROSITE" id="PS50112"/>
    </source>
</evidence>
<feature type="domain" description="PAC" evidence="14">
    <location>
        <begin position="507"/>
        <end position="557"/>
    </location>
</feature>